<feature type="compositionally biased region" description="Polar residues" evidence="1">
    <location>
        <begin position="845"/>
        <end position="857"/>
    </location>
</feature>
<evidence type="ECO:0000259" key="2">
    <source>
        <dbReference type="SMART" id="SM00743"/>
    </source>
</evidence>
<protein>
    <recommendedName>
        <fullName evidence="2">Agenet domain-containing protein</fullName>
    </recommendedName>
</protein>
<feature type="region of interest" description="Disordered" evidence="1">
    <location>
        <begin position="1839"/>
        <end position="1880"/>
    </location>
</feature>
<feature type="region of interest" description="Disordered" evidence="1">
    <location>
        <begin position="2071"/>
        <end position="2092"/>
    </location>
</feature>
<feature type="compositionally biased region" description="Polar residues" evidence="1">
    <location>
        <begin position="722"/>
        <end position="734"/>
    </location>
</feature>
<dbReference type="Pfam" id="PF05641">
    <property type="entry name" value="Agenet"/>
    <property type="match status" value="1"/>
</dbReference>
<feature type="region of interest" description="Disordered" evidence="1">
    <location>
        <begin position="713"/>
        <end position="748"/>
    </location>
</feature>
<evidence type="ECO:0000313" key="4">
    <source>
        <dbReference type="Proteomes" id="UP001153076"/>
    </source>
</evidence>
<feature type="compositionally biased region" description="Polar residues" evidence="1">
    <location>
        <begin position="1839"/>
        <end position="1851"/>
    </location>
</feature>
<evidence type="ECO:0000313" key="3">
    <source>
        <dbReference type="EMBL" id="KAJ8436329.1"/>
    </source>
</evidence>
<dbReference type="EMBL" id="JAKOGI010000350">
    <property type="protein sequence ID" value="KAJ8436329.1"/>
    <property type="molecule type" value="Genomic_DNA"/>
</dbReference>
<name>A0A9Q1K4G5_9CARY</name>
<dbReference type="CDD" id="cd20403">
    <property type="entry name" value="Tudor_Agenet_FMRP-like_rpt2"/>
    <property type="match status" value="1"/>
</dbReference>
<keyword evidence="4" id="KW-1185">Reference proteome</keyword>
<dbReference type="InterPro" id="IPR055274">
    <property type="entry name" value="SWO1"/>
</dbReference>
<comment type="caution">
    <text evidence="3">The sequence shown here is derived from an EMBL/GenBank/DDBJ whole genome shotgun (WGS) entry which is preliminary data.</text>
</comment>
<feature type="domain" description="Agenet" evidence="2">
    <location>
        <begin position="1773"/>
        <end position="1831"/>
    </location>
</feature>
<dbReference type="PANTHER" id="PTHR48429:SF1">
    <property type="entry name" value="AGENET DOMAIN-CONTAINING PROTEIN"/>
    <property type="match status" value="1"/>
</dbReference>
<feature type="region of interest" description="Disordered" evidence="1">
    <location>
        <begin position="1271"/>
        <end position="1290"/>
    </location>
</feature>
<dbReference type="InterPro" id="IPR014002">
    <property type="entry name" value="Agenet_dom_plant"/>
</dbReference>
<accession>A0A9Q1K4G5</accession>
<feature type="region of interest" description="Disordered" evidence="1">
    <location>
        <begin position="212"/>
        <end position="270"/>
    </location>
</feature>
<feature type="region of interest" description="Disordered" evidence="1">
    <location>
        <begin position="783"/>
        <end position="976"/>
    </location>
</feature>
<feature type="compositionally biased region" description="Basic and acidic residues" evidence="1">
    <location>
        <begin position="1609"/>
        <end position="1618"/>
    </location>
</feature>
<feature type="domain" description="Agenet" evidence="2">
    <location>
        <begin position="1682"/>
        <end position="1746"/>
    </location>
</feature>
<feature type="region of interest" description="Disordered" evidence="1">
    <location>
        <begin position="1596"/>
        <end position="1682"/>
    </location>
</feature>
<feature type="compositionally biased region" description="Low complexity" evidence="1">
    <location>
        <begin position="963"/>
        <end position="974"/>
    </location>
</feature>
<dbReference type="SMART" id="SM00743">
    <property type="entry name" value="Agenet"/>
    <property type="match status" value="2"/>
</dbReference>
<gene>
    <name evidence="3" type="ORF">Cgig2_005253</name>
</gene>
<feature type="compositionally biased region" description="Polar residues" evidence="1">
    <location>
        <begin position="506"/>
        <end position="519"/>
    </location>
</feature>
<sequence>MGLCRISISSRIEQGNGKNTSTTLLFRVDLVNLLGPMGQSVSGSEKPWLNPKKSLFGNLPMDYDGNDISYHNLQLAGEGKTKSSSVLQPYDFPKFDFGEGLQGHLKFDSLVETEVFLGIQSQEDSQWIEDFSRESNGMEFDSTPGDSCSISRRDNVWSEATSSESVEMLLKSVGQEETMPDKSIIQEPDACDDHGTLAKNVESVLNMDEKSDRHAVNSEAVHEDEFLKDSPASKMHVEEELPVFEAASPTLVSGEGGTSDERKRSFQDDNLIEPKAFAETSMSSGAEEDSLHVADGINYNAGALSTLEGLELVNADIPQEGCNDGGEKHVSTSKGLEDSKSLEGKVGEASEANNTVCSSFCSVKELGGLNNQDTVGVRLDCVREVIEGESQMKSSERNERNALYSISTETGKHELEKFPARPMVGPFEGFFDGSSINGLDKHSAELGSLDAGQFASPEQKRDHCLSLAPRADGDKLEDLSLSSVESDSIAKMPIFRSDDKKIPVESSSYNNETNASESSDMPMFSSAVGNRQTENVEGCHNDSVAPIQEPVELLVIATKNDSKQVTEEKLANRQVDFSKLEQDTCKIKERDEKQPLSKNAGSLITDEMTESLDLSKRVIVNNDRKLQHQTAGKMELDNDVDRYATSRTAARLKDDPENGEGEAAVIGSSNPDNDCTEAAARVESGANVSTELDSVVQVKDSMAYDAAGIPSTKMAAEPPQHLNKSNDTNVSKSPSMEDMNSICSNHPQVDVGCGKSSLKESVDTDLVSGRSLDIVTMKVEGEKESAQAAELDKTSCGSPTIISSSEPSQMGKEQEETEGSVTTDKIIEGSQSASGNAKSKDSLGDDTSFTFKVNVSPDTAEGEPGTGRSWSPVPNADKCKSSVVAEEASPSVKGKAARTPSKKNPRQSARVSDGEPVDGTPKGTSERKGRRASAKGVAKENAKKGKKETDASQESAAVKGAKSSTTRLSISSSSPHVQFGVTQPCGLIEQSNTKLSSAVAAPHLSTNNASPPASFRPPFTDLQQVQLRAQIFVYGSLIQGTAPDEACMASAFGPSDGGRSIWEPVWRAAVERVRIQKSNSTAPETPLHSQSGARASDSAVKESSLSNKVLPSPVGRSNSKGTPAAVVNPIIPLSSPLWSNATPFRDSLPSNVSHKVPTLDYPHTVTPLHAYQTSPIKNFVGQTSWPQTCIPGPWLGSPHTSTFNSSICFQPATMIEPVKLTPAKGASGQLTSGIKHVTTCSASHTVEASPVQEGVSTLADSKPNAISEKLSMDSKPRKRKKVSGSNPGEVSLLSEARSEPVVVSNVATNLSLPVAVPAPASPVPSILNKAAGDALTVCPVDHLKQGNMDTAAAATFSEETMSNVAEAKNHAENAATLAAAAISHSENVWSQLAKLKESGLTTEAEIKLASASVAIAAAASVAKAAAAAAKVAYSAALQAKQMADEAFISSKANGSGRSSVDMHDIGNATPVSILKGANITNQSNSILVAAKEAAKKRVEAASAASKQAENLDAIVKAAELAAAAVSQAGKIVAMGEPLPLSDLMEAGPEGYWKSPHPSPQMAEKVTEKNKELTSTGNLGEGAILPVKVSKEHLVERGGSETGGHGKTCPSERSDDPLDGHVSLVDGIMEPMHSGDRELKSSGDCTRSETARSSGVVSQLDSTPRTDTAQLGPDESLDSVPEDRINEGSVVEVFKDGGSLKSAWYSANVLRLEDGKAYVCYTDLLSEEGSANLCEWVPLEGEGDTAPVIRAAHPSTTLPFQATRKRRRAALGDYAWSVGDRVDVWIDDCWWEGVVTEKNEKDETTLKVHFPAQGETSTVRAWNLRTSRSWKDGKWVEWSSSRGNNVSEQSDTPQEKRQKLGSSAAATDQKDTLANDVDSGSVKADEPKLVAFSTSDRTFNIGKATREDKKHAAQRPLRSGQQKEGSKVIFGVPKPGKKRKFMEVSKHFPANRIDKSSETNDSVKFAKYLMPQATASRGWKAPSRNDSKEKRTTESRTRAPSSRRPNRTLTQRDNLNATLAQGNDKSTDNRNDFEESVIHDENQSEKLVAPGSSACEEAPEAPLSSLLANTLHVPSRKPSSSNTRSERVNKGKLAPSVGKLSKIVEEKVHNGNAGNSVTEVTEPRRSNRRIQPTHRLLEGLQSSMIIPKMPSVSHDRGPRNQSGNASAKGRVWSPVGSGDCYQDTSLKDQ</sequence>
<dbReference type="Proteomes" id="UP001153076">
    <property type="component" value="Unassembled WGS sequence"/>
</dbReference>
<feature type="compositionally biased region" description="Low complexity" evidence="1">
    <location>
        <begin position="881"/>
        <end position="892"/>
    </location>
</feature>
<feature type="compositionally biased region" description="Polar residues" evidence="1">
    <location>
        <begin position="2006"/>
        <end position="2023"/>
    </location>
</feature>
<feature type="compositionally biased region" description="Basic and acidic residues" evidence="1">
    <location>
        <begin position="783"/>
        <end position="793"/>
    </location>
</feature>
<feature type="region of interest" description="Disordered" evidence="1">
    <location>
        <begin position="1974"/>
        <end position="2030"/>
    </location>
</feature>
<evidence type="ECO:0000256" key="1">
    <source>
        <dbReference type="SAM" id="MobiDB-lite"/>
    </source>
</evidence>
<feature type="compositionally biased region" description="Basic and acidic residues" evidence="1">
    <location>
        <begin position="1632"/>
        <end position="1649"/>
    </location>
</feature>
<feature type="compositionally biased region" description="Basic and acidic residues" evidence="1">
    <location>
        <begin position="212"/>
        <end position="228"/>
    </location>
</feature>
<feature type="compositionally biased region" description="Polar residues" evidence="1">
    <location>
        <begin position="819"/>
        <end position="837"/>
    </location>
</feature>
<dbReference type="PANTHER" id="PTHR48429">
    <property type="entry name" value="AGENET DOMAIN-CONTAINING PROTEIN"/>
    <property type="match status" value="1"/>
</dbReference>
<feature type="region of interest" description="Disordered" evidence="1">
    <location>
        <begin position="506"/>
        <end position="525"/>
    </location>
</feature>
<feature type="compositionally biased region" description="Polar residues" evidence="1">
    <location>
        <begin position="795"/>
        <end position="808"/>
    </location>
</feature>
<dbReference type="InterPro" id="IPR008395">
    <property type="entry name" value="Agenet-like_dom"/>
</dbReference>
<feature type="region of interest" description="Disordered" evidence="1">
    <location>
        <begin position="653"/>
        <end position="674"/>
    </location>
</feature>
<feature type="region of interest" description="Disordered" evidence="1">
    <location>
        <begin position="2147"/>
        <end position="2188"/>
    </location>
</feature>
<feature type="compositionally biased region" description="Polar residues" evidence="1">
    <location>
        <begin position="1077"/>
        <end position="1093"/>
    </location>
</feature>
<feature type="compositionally biased region" description="Basic and acidic residues" evidence="1">
    <location>
        <begin position="937"/>
        <end position="950"/>
    </location>
</feature>
<feature type="compositionally biased region" description="Basic and acidic residues" evidence="1">
    <location>
        <begin position="1982"/>
        <end position="1996"/>
    </location>
</feature>
<feature type="compositionally biased region" description="Polar residues" evidence="1">
    <location>
        <begin position="1101"/>
        <end position="1121"/>
    </location>
</feature>
<organism evidence="3 4">
    <name type="scientific">Carnegiea gigantea</name>
    <dbReference type="NCBI Taxonomy" id="171969"/>
    <lineage>
        <taxon>Eukaryota</taxon>
        <taxon>Viridiplantae</taxon>
        <taxon>Streptophyta</taxon>
        <taxon>Embryophyta</taxon>
        <taxon>Tracheophyta</taxon>
        <taxon>Spermatophyta</taxon>
        <taxon>Magnoliopsida</taxon>
        <taxon>eudicotyledons</taxon>
        <taxon>Gunneridae</taxon>
        <taxon>Pentapetalae</taxon>
        <taxon>Caryophyllales</taxon>
        <taxon>Cactineae</taxon>
        <taxon>Cactaceae</taxon>
        <taxon>Cactoideae</taxon>
        <taxon>Echinocereeae</taxon>
        <taxon>Carnegiea</taxon>
    </lineage>
</organism>
<proteinExistence type="predicted"/>
<feature type="region of interest" description="Disordered" evidence="1">
    <location>
        <begin position="1900"/>
        <end position="1932"/>
    </location>
</feature>
<dbReference type="OrthoDB" id="433924at2759"/>
<feature type="region of interest" description="Disordered" evidence="1">
    <location>
        <begin position="1077"/>
        <end position="1123"/>
    </location>
</feature>
<reference evidence="3" key="1">
    <citation type="submission" date="2022-04" db="EMBL/GenBank/DDBJ databases">
        <title>Carnegiea gigantea Genome sequencing and assembly v2.</title>
        <authorList>
            <person name="Copetti D."/>
            <person name="Sanderson M.J."/>
            <person name="Burquez A."/>
            <person name="Wojciechowski M.F."/>
        </authorList>
    </citation>
    <scope>NUCLEOTIDE SEQUENCE</scope>
    <source>
        <strain evidence="3">SGP5-SGP5p</strain>
        <tissue evidence="3">Aerial part</tissue>
    </source>
</reference>
<feature type="compositionally biased region" description="Polar residues" evidence="1">
    <location>
        <begin position="1650"/>
        <end position="1668"/>
    </location>
</feature>